<evidence type="ECO:0000256" key="4">
    <source>
        <dbReference type="ARBA" id="ARBA00022741"/>
    </source>
</evidence>
<dbReference type="GO" id="GO:0140359">
    <property type="term" value="F:ABC-type transporter activity"/>
    <property type="evidence" value="ECO:0007669"/>
    <property type="project" value="InterPro"/>
</dbReference>
<dbReference type="InterPro" id="IPR003439">
    <property type="entry name" value="ABC_transporter-like_ATP-bd"/>
</dbReference>
<dbReference type="SMART" id="SM00382">
    <property type="entry name" value="AAA"/>
    <property type="match status" value="1"/>
</dbReference>
<comment type="caution">
    <text evidence="11">The sequence shown here is derived from an EMBL/GenBank/DDBJ whole genome shotgun (WGS) entry which is preliminary data.</text>
</comment>
<proteinExistence type="predicted"/>
<dbReference type="PANTHER" id="PTHR24221:SF654">
    <property type="entry name" value="ATP-BINDING CASSETTE SUB-FAMILY B MEMBER 6"/>
    <property type="match status" value="1"/>
</dbReference>
<protein>
    <submittedName>
        <fullName evidence="11">Cyclic peptide export ABC transporter</fullName>
    </submittedName>
</protein>
<dbReference type="GO" id="GO:1904680">
    <property type="term" value="F:peptide transmembrane transporter activity"/>
    <property type="evidence" value="ECO:0007669"/>
    <property type="project" value="InterPro"/>
</dbReference>
<evidence type="ECO:0000256" key="5">
    <source>
        <dbReference type="ARBA" id="ARBA00022840"/>
    </source>
</evidence>
<dbReference type="InterPro" id="IPR003593">
    <property type="entry name" value="AAA+_ATPase"/>
</dbReference>
<dbReference type="SUPFAM" id="SSF52540">
    <property type="entry name" value="P-loop containing nucleoside triphosphate hydrolases"/>
    <property type="match status" value="1"/>
</dbReference>
<reference evidence="11 12" key="1">
    <citation type="submission" date="2019-06" db="EMBL/GenBank/DDBJ databases">
        <title>Genome sequence of Janthinobacterium lividum UCD_MED1.</title>
        <authorList>
            <person name="De Leon M.E."/>
            <person name="Jospin G."/>
        </authorList>
    </citation>
    <scope>NUCLEOTIDE SEQUENCE [LARGE SCALE GENOMIC DNA]</scope>
    <source>
        <strain evidence="11 12">UCD_MED1</strain>
    </source>
</reference>
<keyword evidence="6 8" id="KW-1133">Transmembrane helix</keyword>
<dbReference type="EMBL" id="VDGE01000004">
    <property type="protein sequence ID" value="TNC76426.1"/>
    <property type="molecule type" value="Genomic_DNA"/>
</dbReference>
<dbReference type="GO" id="GO:0034040">
    <property type="term" value="F:ATPase-coupled lipid transmembrane transporter activity"/>
    <property type="evidence" value="ECO:0007669"/>
    <property type="project" value="TreeGrafter"/>
</dbReference>
<dbReference type="SUPFAM" id="SSF90123">
    <property type="entry name" value="ABC transporter transmembrane region"/>
    <property type="match status" value="1"/>
</dbReference>
<feature type="transmembrane region" description="Helical" evidence="8">
    <location>
        <begin position="258"/>
        <end position="276"/>
    </location>
</feature>
<evidence type="ECO:0000313" key="12">
    <source>
        <dbReference type="Proteomes" id="UP000305681"/>
    </source>
</evidence>
<evidence type="ECO:0000256" key="2">
    <source>
        <dbReference type="ARBA" id="ARBA00022475"/>
    </source>
</evidence>
<dbReference type="PROSITE" id="PS50893">
    <property type="entry name" value="ABC_TRANSPORTER_2"/>
    <property type="match status" value="1"/>
</dbReference>
<evidence type="ECO:0000256" key="8">
    <source>
        <dbReference type="SAM" id="Phobius"/>
    </source>
</evidence>
<dbReference type="PROSITE" id="PS50929">
    <property type="entry name" value="ABC_TM1F"/>
    <property type="match status" value="1"/>
</dbReference>
<organism evidence="11 12">
    <name type="scientific">Janthinobacterium lividum</name>
    <dbReference type="NCBI Taxonomy" id="29581"/>
    <lineage>
        <taxon>Bacteria</taxon>
        <taxon>Pseudomonadati</taxon>
        <taxon>Pseudomonadota</taxon>
        <taxon>Betaproteobacteria</taxon>
        <taxon>Burkholderiales</taxon>
        <taxon>Oxalobacteraceae</taxon>
        <taxon>Janthinobacterium</taxon>
    </lineage>
</organism>
<evidence type="ECO:0000259" key="10">
    <source>
        <dbReference type="PROSITE" id="PS50929"/>
    </source>
</evidence>
<evidence type="ECO:0000256" key="6">
    <source>
        <dbReference type="ARBA" id="ARBA00022989"/>
    </source>
</evidence>
<gene>
    <name evidence="11" type="ORF">FHI69_12620</name>
</gene>
<dbReference type="NCBIfam" id="TIGR01194">
    <property type="entry name" value="cyc_pep_trnsptr"/>
    <property type="match status" value="1"/>
</dbReference>
<dbReference type="RefSeq" id="WP_139090819.1">
    <property type="nucleotide sequence ID" value="NZ_VDGE01000004.1"/>
</dbReference>
<feature type="transmembrane region" description="Helical" evidence="8">
    <location>
        <begin position="141"/>
        <end position="160"/>
    </location>
</feature>
<dbReference type="GO" id="GO:0015833">
    <property type="term" value="P:peptide transport"/>
    <property type="evidence" value="ECO:0007669"/>
    <property type="project" value="InterPro"/>
</dbReference>
<dbReference type="GO" id="GO:0016887">
    <property type="term" value="F:ATP hydrolysis activity"/>
    <property type="evidence" value="ECO:0007669"/>
    <property type="project" value="InterPro"/>
</dbReference>
<dbReference type="InterPro" id="IPR039421">
    <property type="entry name" value="Type_1_exporter"/>
</dbReference>
<accession>A0A5C4NTB9</accession>
<feature type="transmembrane region" description="Helical" evidence="8">
    <location>
        <begin position="282"/>
        <end position="303"/>
    </location>
</feature>
<dbReference type="Gene3D" id="3.40.50.300">
    <property type="entry name" value="P-loop containing nucleotide triphosphate hydrolases"/>
    <property type="match status" value="1"/>
</dbReference>
<feature type="transmembrane region" description="Helical" evidence="8">
    <location>
        <begin position="166"/>
        <end position="187"/>
    </location>
</feature>
<comment type="subcellular location">
    <subcellularLocation>
        <location evidence="1">Cell membrane</location>
        <topology evidence="1">Multi-pass membrane protein</topology>
    </subcellularLocation>
</comment>
<dbReference type="Gene3D" id="1.20.1560.10">
    <property type="entry name" value="ABC transporter type 1, transmembrane domain"/>
    <property type="match status" value="1"/>
</dbReference>
<evidence type="ECO:0000256" key="1">
    <source>
        <dbReference type="ARBA" id="ARBA00004651"/>
    </source>
</evidence>
<dbReference type="GO" id="GO:0005524">
    <property type="term" value="F:ATP binding"/>
    <property type="evidence" value="ECO:0007669"/>
    <property type="project" value="UniProtKB-KW"/>
</dbReference>
<name>A0A5C4NTB9_9BURK</name>
<dbReference type="InterPro" id="IPR027417">
    <property type="entry name" value="P-loop_NTPase"/>
</dbReference>
<dbReference type="PANTHER" id="PTHR24221">
    <property type="entry name" value="ATP-BINDING CASSETTE SUB-FAMILY B"/>
    <property type="match status" value="1"/>
</dbReference>
<dbReference type="GO" id="GO:0005886">
    <property type="term" value="C:plasma membrane"/>
    <property type="evidence" value="ECO:0007669"/>
    <property type="project" value="UniProtKB-SubCell"/>
</dbReference>
<evidence type="ECO:0000313" key="11">
    <source>
        <dbReference type="EMBL" id="TNC76426.1"/>
    </source>
</evidence>
<dbReference type="InterPro" id="IPR036640">
    <property type="entry name" value="ABC1_TM_sf"/>
</dbReference>
<evidence type="ECO:0000256" key="3">
    <source>
        <dbReference type="ARBA" id="ARBA00022692"/>
    </source>
</evidence>
<keyword evidence="5" id="KW-0067">ATP-binding</keyword>
<feature type="transmembrane region" description="Helical" evidence="8">
    <location>
        <begin position="57"/>
        <end position="81"/>
    </location>
</feature>
<evidence type="ECO:0000256" key="7">
    <source>
        <dbReference type="ARBA" id="ARBA00023136"/>
    </source>
</evidence>
<dbReference type="Proteomes" id="UP000305681">
    <property type="component" value="Unassembled WGS sequence"/>
</dbReference>
<keyword evidence="2" id="KW-1003">Cell membrane</keyword>
<dbReference type="InterPro" id="IPR011527">
    <property type="entry name" value="ABC1_TM_dom"/>
</dbReference>
<keyword evidence="7 8" id="KW-0472">Membrane</keyword>
<feature type="domain" description="ABC transmembrane type-1" evidence="10">
    <location>
        <begin position="15"/>
        <end position="308"/>
    </location>
</feature>
<dbReference type="Pfam" id="PF00005">
    <property type="entry name" value="ABC_tran"/>
    <property type="match status" value="1"/>
</dbReference>
<keyword evidence="4" id="KW-0547">Nucleotide-binding</keyword>
<dbReference type="AlphaFoldDB" id="A0A5C4NTB9"/>
<dbReference type="InterPro" id="IPR005898">
    <property type="entry name" value="Cyc_pep_transpt_SyrD/YojI"/>
</dbReference>
<sequence>MSLFSMLSKKAPNRVFGSMLLGVLSGATYALLIPLMINALRPADARFTTVDSGPVTVAWLEVANAPVAALFAAICLFIVVARTFSQVTLSRVSMKLASDLRVNMYERIARAPLPSLEHIGVPKLISAMTSDLPTVVSGTQLLPDLLVACVTVAGMLGFLLYLDVTIFWFVFGAIIFGVITYQLPMLLGQRYFIEGGKSSDSLQEAIQGLVRGVKELKLNDDKRKAFFDTMLLRYERDLFGAQQGANTVVRVSANYGEMLSFFIIGAVTFILVNYHAINTEELLGAIMVLLYITGPVAGILRLLPEIARSKIALQRVTSLLERLSDEDIAETSAAPVQWNVIRFEQVCYQHQLADDASGFRVGPIDLEFAKGEITMVVGGNGSGKSTLCKLLTLHYQPVAGTIYFGDTAIDRDTIGICRQSVSAIYSDYYLFDRLLGVEVDVAQVQHFLVALRLDEKVTYKDGKFSTLALSDGQRRRMALLAAFIEDKELYLFDEWAADQDPIFKEVFYHEVLPSLKARGKAVVAITHDDRYFDIADKVIVMADGEVTRIELPHARERESVNSSMFMRRA</sequence>
<feature type="domain" description="ABC transporter" evidence="9">
    <location>
        <begin position="341"/>
        <end position="568"/>
    </location>
</feature>
<keyword evidence="3 8" id="KW-0812">Transmembrane</keyword>
<feature type="transmembrane region" description="Helical" evidence="8">
    <location>
        <begin position="15"/>
        <end position="37"/>
    </location>
</feature>
<evidence type="ECO:0000259" key="9">
    <source>
        <dbReference type="PROSITE" id="PS50893"/>
    </source>
</evidence>